<dbReference type="EMBL" id="CP063849">
    <property type="protein sequence ID" value="QOY88689.1"/>
    <property type="molecule type" value="Genomic_DNA"/>
</dbReference>
<sequence>MQPLTHYSSRLRRILLDQLRPGQPESSGHSPTKSGSLEAQSRAHHNHPDLLARAASRIQPPGANLIWNKGLAALSDWRIPDEFPPELGYTTAPLLAGADVNWRTPRNLIPAPSTYASIPDGAVIWLRLSWIKSFLHQVLPLLRSRFILVTADSDSPVPSSIRRVARTLVNDPRLIHWYAQNYDGSDHRTRISPAPIGIDYHTLCDRPMWGEPIASPAEQESVLLSIRDSLPPLAERIPSVYVDFGWQRTRLGGRKGLIHKLRGNPHVCLQEAPLGRSEMWRRRGRYAFVLSPPGNGLDTHRLWESLALGHIVLTPASSLDPLFRGLPVVPFQHWSEIQGPHLERWLAAHCLAEARLEKKLTSADWISRIRTGQPLL</sequence>
<accession>A0A7S7SKT8</accession>
<gene>
    <name evidence="2" type="ORF">IRI77_01635</name>
</gene>
<evidence type="ECO:0000313" key="2">
    <source>
        <dbReference type="EMBL" id="QOY88689.1"/>
    </source>
</evidence>
<protein>
    <recommendedName>
        <fullName evidence="4">Exostosin GT47 domain-containing protein</fullName>
    </recommendedName>
</protein>
<evidence type="ECO:0000256" key="1">
    <source>
        <dbReference type="SAM" id="MobiDB-lite"/>
    </source>
</evidence>
<name>A0A7S7SKT8_PALFE</name>
<proteinExistence type="predicted"/>
<feature type="compositionally biased region" description="Polar residues" evidence="1">
    <location>
        <begin position="24"/>
        <end position="39"/>
    </location>
</feature>
<reference evidence="2 3" key="1">
    <citation type="submission" date="2020-10" db="EMBL/GenBank/DDBJ databases">
        <title>Complete genome sequence of Paludibaculum fermentans P105T, a facultatively anaerobic acidobacterium capable of dissimilatory Fe(III) reduction.</title>
        <authorList>
            <person name="Dedysh S.N."/>
            <person name="Beletsky A.V."/>
            <person name="Kulichevskaya I.S."/>
            <person name="Mardanov A.V."/>
            <person name="Ravin N.V."/>
        </authorList>
    </citation>
    <scope>NUCLEOTIDE SEQUENCE [LARGE SCALE GENOMIC DNA]</scope>
    <source>
        <strain evidence="2 3">P105</strain>
    </source>
</reference>
<dbReference type="RefSeq" id="WP_194450351.1">
    <property type="nucleotide sequence ID" value="NZ_CP063849.1"/>
</dbReference>
<dbReference type="AlphaFoldDB" id="A0A7S7SKT8"/>
<feature type="region of interest" description="Disordered" evidence="1">
    <location>
        <begin position="20"/>
        <end position="44"/>
    </location>
</feature>
<dbReference type="KEGG" id="pfer:IRI77_01635"/>
<dbReference type="Proteomes" id="UP000593892">
    <property type="component" value="Chromosome"/>
</dbReference>
<organism evidence="2 3">
    <name type="scientific">Paludibaculum fermentans</name>
    <dbReference type="NCBI Taxonomy" id="1473598"/>
    <lineage>
        <taxon>Bacteria</taxon>
        <taxon>Pseudomonadati</taxon>
        <taxon>Acidobacteriota</taxon>
        <taxon>Terriglobia</taxon>
        <taxon>Bryobacterales</taxon>
        <taxon>Bryobacteraceae</taxon>
        <taxon>Paludibaculum</taxon>
    </lineage>
</organism>
<keyword evidence="3" id="KW-1185">Reference proteome</keyword>
<evidence type="ECO:0000313" key="3">
    <source>
        <dbReference type="Proteomes" id="UP000593892"/>
    </source>
</evidence>
<evidence type="ECO:0008006" key="4">
    <source>
        <dbReference type="Google" id="ProtNLM"/>
    </source>
</evidence>